<name>B0P8H9_9FIRM</name>
<dbReference type="HOGENOM" id="CLU_3195341_0_0_9"/>
<evidence type="ECO:0000313" key="1">
    <source>
        <dbReference type="EMBL" id="EDS12224.1"/>
    </source>
</evidence>
<dbReference type="EMBL" id="ABGD02000007">
    <property type="protein sequence ID" value="EDS12224.1"/>
    <property type="molecule type" value="Genomic_DNA"/>
</dbReference>
<dbReference type="Proteomes" id="UP000003803">
    <property type="component" value="Unassembled WGS sequence"/>
</dbReference>
<reference evidence="1" key="1">
    <citation type="submission" date="2007-11" db="EMBL/GenBank/DDBJ databases">
        <authorList>
            <person name="Fulton L."/>
            <person name="Clifton S."/>
            <person name="Fulton B."/>
            <person name="Xu J."/>
            <person name="Minx P."/>
            <person name="Pepin K.H."/>
            <person name="Johnson M."/>
            <person name="Thiruvilangam P."/>
            <person name="Bhonagiri V."/>
            <person name="Nash W.E."/>
            <person name="Mardis E.R."/>
            <person name="Wilson R.K."/>
        </authorList>
    </citation>
    <scope>NUCLEOTIDE SEQUENCE [LARGE SCALE GENOMIC DNA]</scope>
    <source>
        <strain evidence="1">DSM 17241</strain>
    </source>
</reference>
<reference evidence="1" key="2">
    <citation type="submission" date="2013-09" db="EMBL/GenBank/DDBJ databases">
        <title>Draft genome sequence of Anaerotruncus colihominis(DSM 17241).</title>
        <authorList>
            <person name="Sudarsanam P."/>
            <person name="Ley R."/>
            <person name="Guruge J."/>
            <person name="Turnbaugh P.J."/>
            <person name="Mahowald M."/>
            <person name="Liep D."/>
            <person name="Gordon J."/>
        </authorList>
    </citation>
    <scope>NUCLEOTIDE SEQUENCE</scope>
    <source>
        <strain evidence="1">DSM 17241</strain>
    </source>
</reference>
<proteinExistence type="predicted"/>
<accession>B0P8H9</accession>
<evidence type="ECO:0000313" key="2">
    <source>
        <dbReference type="Proteomes" id="UP000003803"/>
    </source>
</evidence>
<sequence>MTVDSIRKISFAMLCFPLIIMEIFLDTVRACRWIFYPEVMESSHS</sequence>
<comment type="caution">
    <text evidence="1">The sequence shown here is derived from an EMBL/GenBank/DDBJ whole genome shotgun (WGS) entry which is preliminary data.</text>
</comment>
<organism evidence="1 2">
    <name type="scientific">Anaerotruncus colihominis DSM 17241</name>
    <dbReference type="NCBI Taxonomy" id="445972"/>
    <lineage>
        <taxon>Bacteria</taxon>
        <taxon>Bacillati</taxon>
        <taxon>Bacillota</taxon>
        <taxon>Clostridia</taxon>
        <taxon>Eubacteriales</taxon>
        <taxon>Oscillospiraceae</taxon>
        <taxon>Anaerotruncus</taxon>
    </lineage>
</organism>
<protein>
    <submittedName>
        <fullName evidence="1">Uncharacterized protein</fullName>
    </submittedName>
</protein>
<dbReference type="AlphaFoldDB" id="B0P8H9"/>
<keyword evidence="2" id="KW-1185">Reference proteome</keyword>
<gene>
    <name evidence="1" type="ORF">ANACOL_01067</name>
</gene>